<evidence type="ECO:0000259" key="1">
    <source>
        <dbReference type="Pfam" id="PF00668"/>
    </source>
</evidence>
<dbReference type="InterPro" id="IPR001242">
    <property type="entry name" value="Condensation_dom"/>
</dbReference>
<dbReference type="PATRIC" id="fig|1938.6.peg.4376"/>
<dbReference type="AlphaFoldDB" id="A0A0L8KBW8"/>
<evidence type="ECO:0000313" key="3">
    <source>
        <dbReference type="Proteomes" id="UP000037023"/>
    </source>
</evidence>
<dbReference type="GO" id="GO:0008610">
    <property type="term" value="P:lipid biosynthetic process"/>
    <property type="evidence" value="ECO:0007669"/>
    <property type="project" value="UniProtKB-ARBA"/>
</dbReference>
<dbReference type="PANTHER" id="PTHR45398:SF1">
    <property type="entry name" value="ENZYME, PUTATIVE (JCVI)-RELATED"/>
    <property type="match status" value="1"/>
</dbReference>
<evidence type="ECO:0000313" key="2">
    <source>
        <dbReference type="EMBL" id="KOG23408.1"/>
    </source>
</evidence>
<protein>
    <recommendedName>
        <fullName evidence="1">Condensation domain-containing protein</fullName>
    </recommendedName>
</protein>
<gene>
    <name evidence="2" type="ORF">ADK34_20330</name>
</gene>
<name>A0A0L8KBW8_STRVR</name>
<dbReference type="PANTHER" id="PTHR45398">
    <property type="match status" value="1"/>
</dbReference>
<dbReference type="InterPro" id="IPR023213">
    <property type="entry name" value="CAT-like_dom_sf"/>
</dbReference>
<sequence>SAGSGLLPALVPGEGDGELVPVSYAQRRLWLLAQLDGGSAAYNVPTVVRFSPGLELPVLEAALNDVVERHAPLRTVFEAVDGEPFQRVLAPERARLTVEQRRVDADGLDAGLAEAAGRVFDLASEIPVRATLLRLDDDSAVLALVLHHIATDGLSNGIFFADLERAYAARAAGGGSVLEPLAVRYADYAAWQRRVLGPAG</sequence>
<organism evidence="2 3">
    <name type="scientific">Streptomyces viridochromogenes</name>
    <dbReference type="NCBI Taxonomy" id="1938"/>
    <lineage>
        <taxon>Bacteria</taxon>
        <taxon>Bacillati</taxon>
        <taxon>Actinomycetota</taxon>
        <taxon>Actinomycetes</taxon>
        <taxon>Kitasatosporales</taxon>
        <taxon>Streptomycetaceae</taxon>
        <taxon>Streptomyces</taxon>
    </lineage>
</organism>
<feature type="non-terminal residue" evidence="2">
    <location>
        <position position="200"/>
    </location>
</feature>
<dbReference type="EMBL" id="LGUP01000222">
    <property type="protein sequence ID" value="KOG23408.1"/>
    <property type="molecule type" value="Genomic_DNA"/>
</dbReference>
<dbReference type="Gene3D" id="3.30.559.10">
    <property type="entry name" value="Chloramphenicol acetyltransferase-like domain"/>
    <property type="match status" value="1"/>
</dbReference>
<accession>A0A0L8KBW8</accession>
<reference evidence="2 3" key="1">
    <citation type="submission" date="2015-06" db="EMBL/GenBank/DDBJ databases">
        <authorList>
            <person name="Hoefler B.C."/>
            <person name="Straight P.D."/>
        </authorList>
    </citation>
    <scope>NUCLEOTIDE SEQUENCE [LARGE SCALE GENOMIC DNA]</scope>
    <source>
        <strain evidence="2 3">NRRL 3427</strain>
    </source>
</reference>
<dbReference type="Pfam" id="PF00668">
    <property type="entry name" value="Condensation"/>
    <property type="match status" value="1"/>
</dbReference>
<proteinExistence type="predicted"/>
<feature type="non-terminal residue" evidence="2">
    <location>
        <position position="1"/>
    </location>
</feature>
<feature type="domain" description="Condensation" evidence="1">
    <location>
        <begin position="20"/>
        <end position="196"/>
    </location>
</feature>
<comment type="caution">
    <text evidence="2">The sequence shown here is derived from an EMBL/GenBank/DDBJ whole genome shotgun (WGS) entry which is preliminary data.</text>
</comment>
<dbReference type="GO" id="GO:0003824">
    <property type="term" value="F:catalytic activity"/>
    <property type="evidence" value="ECO:0007669"/>
    <property type="project" value="InterPro"/>
</dbReference>
<dbReference type="Proteomes" id="UP000037023">
    <property type="component" value="Unassembled WGS sequence"/>
</dbReference>
<dbReference type="SUPFAM" id="SSF52777">
    <property type="entry name" value="CoA-dependent acyltransferases"/>
    <property type="match status" value="1"/>
</dbReference>